<evidence type="ECO:0000259" key="3">
    <source>
        <dbReference type="Pfam" id="PF02719"/>
    </source>
</evidence>
<dbReference type="AlphaFoldDB" id="A0A223NYA4"/>
<dbReference type="SUPFAM" id="SSF53335">
    <property type="entry name" value="S-adenosyl-L-methionine-dependent methyltransferases"/>
    <property type="match status" value="1"/>
</dbReference>
<sequence length="651" mass="73894">MIYIKNLIFPEKIYSRWLILLIDFFIVVLSLCLSFYLKGEPYLKLYNLYAIILYSICATFVFLYMRIHTRIIRHSNTRDMMRVFAAVLISNILFTLILTMPFSPYFKFSLSGVAHVLMINIFISSSLLMGMRIVIKDLFVYICVPGYTLKKDNVLVYGSNNSAILIKNAVEAQNELKINVLGFIDSKADKIHKHLEQKRVYPIQDIACLKQKYAVKTMFFTAEGLNSDCKRAALDECIKLGIKVITVPPSKQWINGRPNLNEFKDLKIEDLLERAPIELCKDHVFDELDGKKILVTGAAGSIGSEIVRQILSYNPEYIILCDQAESPLHDIQLEIEDGIYAGKTRIFIADIKNTTRIKTLFNLYKPQIVFHAAAYKHVPMMENNPTEAVLTNIWGTKNIADISLEFGVEKFVMISTDKAVRPTNIMGATKRIAEMYIQSLNNAMLNRQHRFDGQSEGCLCQTKFITTRFGNVLGSNGSVIPRFKSQIERGGPVTVTHPDITRYFMTIPEAVQLVLEAAVMGKGAEIFLFDMGDPVKITDLAANMIKLAGLKPGKDIEIIFTGLRPGEKLYEELLNDEELVIPTYNKSIKISKTISNCYIDVDNLIKDLLELNASNNIDLMVSKMKSILPDFISNNSKYEKLDLKMEKLEIL</sequence>
<dbReference type="CDD" id="cd05237">
    <property type="entry name" value="UDP_invert_4-6DH_SDR_e"/>
    <property type="match status" value="1"/>
</dbReference>
<dbReference type="InterPro" id="IPR029063">
    <property type="entry name" value="SAM-dependent_MTases_sf"/>
</dbReference>
<protein>
    <submittedName>
        <fullName evidence="4">NDP-sugar epimerase</fullName>
    </submittedName>
</protein>
<dbReference type="PANTHER" id="PTHR43318">
    <property type="entry name" value="UDP-N-ACETYLGLUCOSAMINE 4,6-DEHYDRATASE"/>
    <property type="match status" value="1"/>
</dbReference>
<dbReference type="InterPro" id="IPR051203">
    <property type="entry name" value="Polysaccharide_Synthase-Rel"/>
</dbReference>
<dbReference type="InterPro" id="IPR036291">
    <property type="entry name" value="NAD(P)-bd_dom_sf"/>
</dbReference>
<evidence type="ECO:0000256" key="2">
    <source>
        <dbReference type="SAM" id="Phobius"/>
    </source>
</evidence>
<feature type="transmembrane region" description="Helical" evidence="2">
    <location>
        <begin position="43"/>
        <end position="63"/>
    </location>
</feature>
<dbReference type="InterPro" id="IPR003869">
    <property type="entry name" value="Polysac_CapD-like"/>
</dbReference>
<dbReference type="Gene3D" id="3.40.50.720">
    <property type="entry name" value="NAD(P)-binding Rossmann-like Domain"/>
    <property type="match status" value="2"/>
</dbReference>
<dbReference type="PANTHER" id="PTHR43318:SF1">
    <property type="entry name" value="POLYSACCHARIDE BIOSYNTHESIS PROTEIN EPSC-RELATED"/>
    <property type="match status" value="1"/>
</dbReference>
<organism evidence="4 5">
    <name type="scientific">Mucilaginibacter xinganensis</name>
    <dbReference type="NCBI Taxonomy" id="1234841"/>
    <lineage>
        <taxon>Bacteria</taxon>
        <taxon>Pseudomonadati</taxon>
        <taxon>Bacteroidota</taxon>
        <taxon>Sphingobacteriia</taxon>
        <taxon>Sphingobacteriales</taxon>
        <taxon>Sphingobacteriaceae</taxon>
        <taxon>Mucilaginibacter</taxon>
    </lineage>
</organism>
<keyword evidence="2" id="KW-1133">Transmembrane helix</keyword>
<keyword evidence="2" id="KW-0812">Transmembrane</keyword>
<reference evidence="4 5" key="1">
    <citation type="submission" date="2017-08" db="EMBL/GenBank/DDBJ databases">
        <title>Complete genome sequence of Mucilaginibacter sp. strain BJC16-A31.</title>
        <authorList>
            <consortium name="Henan University of Science and Technology"/>
            <person name="You X."/>
        </authorList>
    </citation>
    <scope>NUCLEOTIDE SEQUENCE [LARGE SCALE GENOMIC DNA]</scope>
    <source>
        <strain evidence="4 5">BJC16-A31</strain>
    </source>
</reference>
<keyword evidence="2" id="KW-0472">Membrane</keyword>
<dbReference type="Proteomes" id="UP000215002">
    <property type="component" value="Chromosome"/>
</dbReference>
<evidence type="ECO:0000313" key="5">
    <source>
        <dbReference type="Proteomes" id="UP000215002"/>
    </source>
</evidence>
<dbReference type="EMBL" id="CP022743">
    <property type="protein sequence ID" value="ASU34760.1"/>
    <property type="molecule type" value="Genomic_DNA"/>
</dbReference>
<dbReference type="KEGG" id="muc:MuYL_2873"/>
<evidence type="ECO:0000313" key="4">
    <source>
        <dbReference type="EMBL" id="ASU34760.1"/>
    </source>
</evidence>
<feature type="transmembrane region" description="Helical" evidence="2">
    <location>
        <begin position="17"/>
        <end position="37"/>
    </location>
</feature>
<gene>
    <name evidence="4" type="ORF">MuYL_2873</name>
</gene>
<feature type="transmembrane region" description="Helical" evidence="2">
    <location>
        <begin position="83"/>
        <end position="102"/>
    </location>
</feature>
<feature type="domain" description="Polysaccharide biosynthesis protein CapD-like" evidence="3">
    <location>
        <begin position="293"/>
        <end position="588"/>
    </location>
</feature>
<accession>A0A223NYA4</accession>
<keyword evidence="5" id="KW-1185">Reference proteome</keyword>
<dbReference type="Pfam" id="PF02719">
    <property type="entry name" value="Polysacc_synt_2"/>
    <property type="match status" value="1"/>
</dbReference>
<comment type="similarity">
    <text evidence="1">Belongs to the polysaccharide synthase family.</text>
</comment>
<feature type="transmembrane region" description="Helical" evidence="2">
    <location>
        <begin position="108"/>
        <end position="129"/>
    </location>
</feature>
<name>A0A223NYA4_9SPHI</name>
<proteinExistence type="inferred from homology"/>
<dbReference type="SUPFAM" id="SSF51735">
    <property type="entry name" value="NAD(P)-binding Rossmann-fold domains"/>
    <property type="match status" value="1"/>
</dbReference>
<evidence type="ECO:0000256" key="1">
    <source>
        <dbReference type="ARBA" id="ARBA00007430"/>
    </source>
</evidence>